<feature type="region of interest" description="Disordered" evidence="8">
    <location>
        <begin position="380"/>
        <end position="415"/>
    </location>
</feature>
<dbReference type="GO" id="GO:0003676">
    <property type="term" value="F:nucleic acid binding"/>
    <property type="evidence" value="ECO:0007669"/>
    <property type="project" value="InterPro"/>
</dbReference>
<dbReference type="InterPro" id="IPR014014">
    <property type="entry name" value="RNA_helicase_DEAD_Q_motif"/>
</dbReference>
<dbReference type="CDD" id="cd00268">
    <property type="entry name" value="DEADc"/>
    <property type="match status" value="1"/>
</dbReference>
<dbReference type="PROSITE" id="PS51192">
    <property type="entry name" value="HELICASE_ATP_BIND_1"/>
    <property type="match status" value="1"/>
</dbReference>
<dbReference type="PROSITE" id="PS00039">
    <property type="entry name" value="DEAD_ATP_HELICASE"/>
    <property type="match status" value="1"/>
</dbReference>
<dbReference type="EMBL" id="AP021888">
    <property type="protein sequence ID" value="BBP42579.1"/>
    <property type="molecule type" value="Genomic_DNA"/>
</dbReference>
<evidence type="ECO:0000256" key="8">
    <source>
        <dbReference type="SAM" id="MobiDB-lite"/>
    </source>
</evidence>
<dbReference type="GO" id="GO:0003724">
    <property type="term" value="F:RNA helicase activity"/>
    <property type="evidence" value="ECO:0007669"/>
    <property type="project" value="InterPro"/>
</dbReference>
<gene>
    <name evidence="12" type="primary">srmB</name>
    <name evidence="12" type="ORF">THMIRHAT_03250</name>
</gene>
<dbReference type="PROSITE" id="PS51194">
    <property type="entry name" value="HELICASE_CTER"/>
    <property type="match status" value="1"/>
</dbReference>
<dbReference type="InterPro" id="IPR014001">
    <property type="entry name" value="Helicase_ATP-bd"/>
</dbReference>
<dbReference type="GO" id="GO:0005524">
    <property type="term" value="F:ATP binding"/>
    <property type="evidence" value="ECO:0007669"/>
    <property type="project" value="UniProtKB-KW"/>
</dbReference>
<keyword evidence="4 7" id="KW-0067">ATP-binding</keyword>
<organism evidence="12 13">
    <name type="scientific">Thiosulfativibrio zosterae</name>
    <dbReference type="NCBI Taxonomy" id="2675053"/>
    <lineage>
        <taxon>Bacteria</taxon>
        <taxon>Pseudomonadati</taxon>
        <taxon>Pseudomonadota</taxon>
        <taxon>Gammaproteobacteria</taxon>
        <taxon>Thiotrichales</taxon>
        <taxon>Piscirickettsiaceae</taxon>
        <taxon>Thiosulfativibrio</taxon>
    </lineage>
</organism>
<keyword evidence="1 7" id="KW-0547">Nucleotide-binding</keyword>
<keyword evidence="13" id="KW-1185">Reference proteome</keyword>
<evidence type="ECO:0000259" key="11">
    <source>
        <dbReference type="PROSITE" id="PS51195"/>
    </source>
</evidence>
<evidence type="ECO:0000259" key="9">
    <source>
        <dbReference type="PROSITE" id="PS51192"/>
    </source>
</evidence>
<dbReference type="RefSeq" id="WP_173290131.1">
    <property type="nucleotide sequence ID" value="NZ_AP021888.1"/>
</dbReference>
<dbReference type="GO" id="GO:0005829">
    <property type="term" value="C:cytosol"/>
    <property type="evidence" value="ECO:0007669"/>
    <property type="project" value="TreeGrafter"/>
</dbReference>
<feature type="domain" description="Helicase C-terminal" evidence="10">
    <location>
        <begin position="219"/>
        <end position="382"/>
    </location>
</feature>
<name>A0A6F8PKF3_9GAMM</name>
<dbReference type="InterPro" id="IPR001650">
    <property type="entry name" value="Helicase_C-like"/>
</dbReference>
<protein>
    <submittedName>
        <fullName evidence="12">ATP-dependent RNA helicase SrmB</fullName>
    </submittedName>
</protein>
<dbReference type="Proteomes" id="UP000501466">
    <property type="component" value="Chromosome"/>
</dbReference>
<dbReference type="Gene3D" id="3.40.50.300">
    <property type="entry name" value="P-loop containing nucleotide triphosphate hydrolases"/>
    <property type="match status" value="2"/>
</dbReference>
<evidence type="ECO:0000256" key="1">
    <source>
        <dbReference type="ARBA" id="ARBA00022741"/>
    </source>
</evidence>
<dbReference type="AlphaFoldDB" id="A0A6F8PKF3"/>
<evidence type="ECO:0000313" key="13">
    <source>
        <dbReference type="Proteomes" id="UP000501466"/>
    </source>
</evidence>
<evidence type="ECO:0000256" key="2">
    <source>
        <dbReference type="ARBA" id="ARBA00022801"/>
    </source>
</evidence>
<dbReference type="InterPro" id="IPR044742">
    <property type="entry name" value="DEAD/DEAH_RhlB"/>
</dbReference>
<dbReference type="InterPro" id="IPR000629">
    <property type="entry name" value="RNA-helicase_DEAD-box_CS"/>
</dbReference>
<feature type="short sequence motif" description="Q motif" evidence="6">
    <location>
        <begin position="1"/>
        <end position="29"/>
    </location>
</feature>
<dbReference type="CDD" id="cd18787">
    <property type="entry name" value="SF2_C_DEAD"/>
    <property type="match status" value="1"/>
</dbReference>
<dbReference type="InterPro" id="IPR011545">
    <property type="entry name" value="DEAD/DEAH_box_helicase_dom"/>
</dbReference>
<dbReference type="SMART" id="SM00487">
    <property type="entry name" value="DEXDc"/>
    <property type="match status" value="1"/>
</dbReference>
<dbReference type="SMART" id="SM00490">
    <property type="entry name" value="HELICc"/>
    <property type="match status" value="1"/>
</dbReference>
<dbReference type="InterPro" id="IPR050079">
    <property type="entry name" value="DEAD_box_RNA_helicase"/>
</dbReference>
<evidence type="ECO:0000256" key="7">
    <source>
        <dbReference type="RuleBase" id="RU000492"/>
    </source>
</evidence>
<reference evidence="13" key="1">
    <citation type="submission" date="2019-11" db="EMBL/GenBank/DDBJ databases">
        <title>Isolation and characterization of two novel species in the genus Thiomicrorhabdus.</title>
        <authorList>
            <person name="Mochizuki J."/>
            <person name="Kojima H."/>
            <person name="Fukui M."/>
        </authorList>
    </citation>
    <scope>NUCLEOTIDE SEQUENCE [LARGE SCALE GENOMIC DNA]</scope>
    <source>
        <strain evidence="13">AkT22</strain>
    </source>
</reference>
<evidence type="ECO:0000256" key="4">
    <source>
        <dbReference type="ARBA" id="ARBA00022840"/>
    </source>
</evidence>
<evidence type="ECO:0000256" key="5">
    <source>
        <dbReference type="ARBA" id="ARBA00038437"/>
    </source>
</evidence>
<keyword evidence="3 7" id="KW-0347">Helicase</keyword>
<evidence type="ECO:0000313" key="12">
    <source>
        <dbReference type="EMBL" id="BBP42579.1"/>
    </source>
</evidence>
<sequence>MTFDELDLDEPLLQALRENHFHKPTPVQAAAIPEMLEGRDVLAGAATGTGKTAAFVLPALQYLLDHPSPAYQTKARILMLAPTRELAFQIHKVVKELGVHCDITSNIITGGFDLAKQKTHLTRPADIIVATPGRLIGMVGEDAIDLSDIEMLIIDEADRMLDMGQGPDVAAIMDTFAGDFQGACFSATLSGSGVERFANEILDEPAVIQVDAPNQQSSQVQQVVYYADDKTHKNALLLAILKDESCVSALIFCNKKERAIELSDWLQTQEISSSALHGDLDQAKRLDVATRFKQGRIKVLVASDVAARGLDILNITHVINYDLPFRGDVYIHRIGRTGRAQAVGIAINLVEAHDYRHLQRIEFHLQTKIPVAKIKGLEPKVNPKKAAETKKKPHKKKIAAKAKRLGKAPSKPKKK</sequence>
<feature type="compositionally biased region" description="Basic residues" evidence="8">
    <location>
        <begin position="391"/>
        <end position="415"/>
    </location>
</feature>
<dbReference type="Pfam" id="PF00270">
    <property type="entry name" value="DEAD"/>
    <property type="match status" value="1"/>
</dbReference>
<dbReference type="GO" id="GO:0016787">
    <property type="term" value="F:hydrolase activity"/>
    <property type="evidence" value="ECO:0007669"/>
    <property type="project" value="UniProtKB-KW"/>
</dbReference>
<keyword evidence="2 7" id="KW-0378">Hydrolase</keyword>
<feature type="domain" description="Helicase ATP-binding" evidence="9">
    <location>
        <begin position="32"/>
        <end position="207"/>
    </location>
</feature>
<evidence type="ECO:0000259" key="10">
    <source>
        <dbReference type="PROSITE" id="PS51194"/>
    </source>
</evidence>
<evidence type="ECO:0000256" key="6">
    <source>
        <dbReference type="PROSITE-ProRule" id="PRU00552"/>
    </source>
</evidence>
<dbReference type="SUPFAM" id="SSF52540">
    <property type="entry name" value="P-loop containing nucleoside triphosphate hydrolases"/>
    <property type="match status" value="1"/>
</dbReference>
<proteinExistence type="inferred from homology"/>
<dbReference type="PROSITE" id="PS51195">
    <property type="entry name" value="Q_MOTIF"/>
    <property type="match status" value="1"/>
</dbReference>
<feature type="domain" description="DEAD-box RNA helicase Q" evidence="11">
    <location>
        <begin position="1"/>
        <end position="29"/>
    </location>
</feature>
<accession>A0A6F8PKF3</accession>
<dbReference type="KEGG" id="tzo:THMIRHAT_03250"/>
<comment type="similarity">
    <text evidence="5 7">Belongs to the DEAD box helicase family.</text>
</comment>
<evidence type="ECO:0000256" key="3">
    <source>
        <dbReference type="ARBA" id="ARBA00022806"/>
    </source>
</evidence>
<dbReference type="PANTHER" id="PTHR47959">
    <property type="entry name" value="ATP-DEPENDENT RNA HELICASE RHLE-RELATED"/>
    <property type="match status" value="1"/>
</dbReference>
<dbReference type="PANTHER" id="PTHR47959:SF3">
    <property type="entry name" value="ATP-DEPENDENT RNA HELICASE SRMB"/>
    <property type="match status" value="1"/>
</dbReference>
<dbReference type="Pfam" id="PF00271">
    <property type="entry name" value="Helicase_C"/>
    <property type="match status" value="1"/>
</dbReference>
<dbReference type="InterPro" id="IPR027417">
    <property type="entry name" value="P-loop_NTPase"/>
</dbReference>